<dbReference type="PANTHER" id="PTHR33021">
    <property type="entry name" value="BLUE COPPER PROTEIN"/>
    <property type="match status" value="1"/>
</dbReference>
<feature type="region of interest" description="Disordered" evidence="4">
    <location>
        <begin position="128"/>
        <end position="152"/>
    </location>
</feature>
<dbReference type="EMBL" id="JBBWWQ010000007">
    <property type="protein sequence ID" value="KAK8943078.1"/>
    <property type="molecule type" value="Genomic_DNA"/>
</dbReference>
<evidence type="ECO:0000313" key="7">
    <source>
        <dbReference type="EMBL" id="KAK8943078.1"/>
    </source>
</evidence>
<reference evidence="7 8" key="1">
    <citation type="journal article" date="2022" name="Nat. Plants">
        <title>Genomes of leafy and leafless Platanthera orchids illuminate the evolution of mycoheterotrophy.</title>
        <authorList>
            <person name="Li M.H."/>
            <person name="Liu K.W."/>
            <person name="Li Z."/>
            <person name="Lu H.C."/>
            <person name="Ye Q.L."/>
            <person name="Zhang D."/>
            <person name="Wang J.Y."/>
            <person name="Li Y.F."/>
            <person name="Zhong Z.M."/>
            <person name="Liu X."/>
            <person name="Yu X."/>
            <person name="Liu D.K."/>
            <person name="Tu X.D."/>
            <person name="Liu B."/>
            <person name="Hao Y."/>
            <person name="Liao X.Y."/>
            <person name="Jiang Y.T."/>
            <person name="Sun W.H."/>
            <person name="Chen J."/>
            <person name="Chen Y.Q."/>
            <person name="Ai Y."/>
            <person name="Zhai J.W."/>
            <person name="Wu S.S."/>
            <person name="Zhou Z."/>
            <person name="Hsiao Y.Y."/>
            <person name="Wu W.L."/>
            <person name="Chen Y.Y."/>
            <person name="Lin Y.F."/>
            <person name="Hsu J.L."/>
            <person name="Li C.Y."/>
            <person name="Wang Z.W."/>
            <person name="Zhao X."/>
            <person name="Zhong W.Y."/>
            <person name="Ma X.K."/>
            <person name="Ma L."/>
            <person name="Huang J."/>
            <person name="Chen G.Z."/>
            <person name="Huang M.Z."/>
            <person name="Huang L."/>
            <person name="Peng D.H."/>
            <person name="Luo Y.B."/>
            <person name="Zou S.Q."/>
            <person name="Chen S.P."/>
            <person name="Lan S."/>
            <person name="Tsai W.C."/>
            <person name="Van de Peer Y."/>
            <person name="Liu Z.J."/>
        </authorList>
    </citation>
    <scope>NUCLEOTIDE SEQUENCE [LARGE SCALE GENOMIC DNA]</scope>
    <source>
        <strain evidence="7">Lor287</strain>
    </source>
</reference>
<dbReference type="InterPro" id="IPR028871">
    <property type="entry name" value="BlueCu_1_BS"/>
</dbReference>
<evidence type="ECO:0000313" key="8">
    <source>
        <dbReference type="Proteomes" id="UP001418222"/>
    </source>
</evidence>
<feature type="compositionally biased region" description="Low complexity" evidence="4">
    <location>
        <begin position="141"/>
        <end position="152"/>
    </location>
</feature>
<keyword evidence="2" id="KW-0186">Copper</keyword>
<keyword evidence="3" id="KW-0325">Glycoprotein</keyword>
<feature type="domain" description="Phytocyanin" evidence="6">
    <location>
        <begin position="26"/>
        <end position="127"/>
    </location>
</feature>
<dbReference type="InterPro" id="IPR039391">
    <property type="entry name" value="Phytocyanin-like"/>
</dbReference>
<feature type="signal peptide" evidence="5">
    <location>
        <begin position="1"/>
        <end position="24"/>
    </location>
</feature>
<gene>
    <name evidence="7" type="ORF">KSP39_PZI009581</name>
</gene>
<comment type="caution">
    <text evidence="7">The sequence shown here is derived from an EMBL/GenBank/DDBJ whole genome shotgun (WGS) entry which is preliminary data.</text>
</comment>
<feature type="chain" id="PRO_5042878180" description="Phytocyanin domain-containing protein" evidence="5">
    <location>
        <begin position="25"/>
        <end position="188"/>
    </location>
</feature>
<evidence type="ECO:0000256" key="3">
    <source>
        <dbReference type="ARBA" id="ARBA00023180"/>
    </source>
</evidence>
<dbReference type="GO" id="GO:0005886">
    <property type="term" value="C:plasma membrane"/>
    <property type="evidence" value="ECO:0007669"/>
    <property type="project" value="TreeGrafter"/>
</dbReference>
<dbReference type="AlphaFoldDB" id="A0AAP0G7W0"/>
<dbReference type="CDD" id="cd04216">
    <property type="entry name" value="Phytocyanin"/>
    <property type="match status" value="1"/>
</dbReference>
<dbReference type="GO" id="GO:0009055">
    <property type="term" value="F:electron transfer activity"/>
    <property type="evidence" value="ECO:0007669"/>
    <property type="project" value="InterPro"/>
</dbReference>
<accession>A0AAP0G7W0</accession>
<evidence type="ECO:0000259" key="6">
    <source>
        <dbReference type="PROSITE" id="PS51485"/>
    </source>
</evidence>
<evidence type="ECO:0000256" key="1">
    <source>
        <dbReference type="ARBA" id="ARBA00022723"/>
    </source>
</evidence>
<dbReference type="Gene3D" id="2.60.40.420">
    <property type="entry name" value="Cupredoxins - blue copper proteins"/>
    <property type="match status" value="1"/>
</dbReference>
<dbReference type="InterPro" id="IPR003245">
    <property type="entry name" value="Phytocyanin_dom"/>
</dbReference>
<evidence type="ECO:0000256" key="4">
    <source>
        <dbReference type="SAM" id="MobiDB-lite"/>
    </source>
</evidence>
<keyword evidence="1" id="KW-0479">Metal-binding</keyword>
<dbReference type="PANTHER" id="PTHR33021:SF339">
    <property type="entry name" value="OS07G0570600 PROTEIN"/>
    <property type="match status" value="1"/>
</dbReference>
<organism evidence="7 8">
    <name type="scientific">Platanthera zijinensis</name>
    <dbReference type="NCBI Taxonomy" id="2320716"/>
    <lineage>
        <taxon>Eukaryota</taxon>
        <taxon>Viridiplantae</taxon>
        <taxon>Streptophyta</taxon>
        <taxon>Embryophyta</taxon>
        <taxon>Tracheophyta</taxon>
        <taxon>Spermatophyta</taxon>
        <taxon>Magnoliopsida</taxon>
        <taxon>Liliopsida</taxon>
        <taxon>Asparagales</taxon>
        <taxon>Orchidaceae</taxon>
        <taxon>Orchidoideae</taxon>
        <taxon>Orchideae</taxon>
        <taxon>Orchidinae</taxon>
        <taxon>Platanthera</taxon>
    </lineage>
</organism>
<dbReference type="PROSITE" id="PS51485">
    <property type="entry name" value="PHYTOCYANIN"/>
    <property type="match status" value="1"/>
</dbReference>
<dbReference type="PROSITE" id="PS00196">
    <property type="entry name" value="COPPER_BLUE"/>
    <property type="match status" value="1"/>
</dbReference>
<dbReference type="FunFam" id="2.60.40.420:FF:000003">
    <property type="entry name" value="Blue copper"/>
    <property type="match status" value="1"/>
</dbReference>
<evidence type="ECO:0000256" key="2">
    <source>
        <dbReference type="ARBA" id="ARBA00023008"/>
    </source>
</evidence>
<keyword evidence="8" id="KW-1185">Reference proteome</keyword>
<dbReference type="Proteomes" id="UP001418222">
    <property type="component" value="Unassembled WGS sequence"/>
</dbReference>
<keyword evidence="5" id="KW-0732">Signal</keyword>
<protein>
    <recommendedName>
        <fullName evidence="6">Phytocyanin domain-containing protein</fullName>
    </recommendedName>
</protein>
<dbReference type="Pfam" id="PF02298">
    <property type="entry name" value="Cu_bind_like"/>
    <property type="match status" value="1"/>
</dbReference>
<dbReference type="SUPFAM" id="SSF49503">
    <property type="entry name" value="Cupredoxins"/>
    <property type="match status" value="1"/>
</dbReference>
<proteinExistence type="predicted"/>
<evidence type="ECO:0000256" key="5">
    <source>
        <dbReference type="SAM" id="SignalP"/>
    </source>
</evidence>
<dbReference type="GO" id="GO:0046872">
    <property type="term" value="F:metal ion binding"/>
    <property type="evidence" value="ECO:0007669"/>
    <property type="project" value="UniProtKB-KW"/>
</dbReference>
<sequence length="188" mass="19238">MASLMKLGLVVVVLVVLAGKSSSAAKVYTVGDSIGWTILNNPNYTAWVSGKTFHAGDTIVFKYNKQFHNVLEVTKADYAACKNGSPLAEYTTGDDSITLKTAGHHYFICGVPGHCQLGQKVDISAVGGKASAPAPAPSPSAAPSTVPGAAPGFAPTANPPALNAGTRLPAMLPLIIGPVIAARVLLCL</sequence>
<name>A0AAP0G7W0_9ASPA</name>
<dbReference type="InterPro" id="IPR008972">
    <property type="entry name" value="Cupredoxin"/>
</dbReference>